<accession>A0A1J0AE01</accession>
<feature type="binding site" evidence="4">
    <location>
        <position position="45"/>
    </location>
    <ligand>
        <name>Fe cation</name>
        <dbReference type="ChEBI" id="CHEBI:24875"/>
    </ligand>
</feature>
<dbReference type="OrthoDB" id="9769319at2"/>
<dbReference type="InterPro" id="IPR006059">
    <property type="entry name" value="SBP"/>
</dbReference>
<evidence type="ECO:0000313" key="5">
    <source>
        <dbReference type="EMBL" id="APB34170.1"/>
    </source>
</evidence>
<dbReference type="Pfam" id="PF13416">
    <property type="entry name" value="SBP_bac_8"/>
    <property type="match status" value="1"/>
</dbReference>
<dbReference type="SUPFAM" id="SSF53850">
    <property type="entry name" value="Periplasmic binding protein-like II"/>
    <property type="match status" value="1"/>
</dbReference>
<dbReference type="GO" id="GO:0030288">
    <property type="term" value="C:outer membrane-bounded periplasmic space"/>
    <property type="evidence" value="ECO:0007669"/>
    <property type="project" value="TreeGrafter"/>
</dbReference>
<dbReference type="InterPro" id="IPR026045">
    <property type="entry name" value="Ferric-bd"/>
</dbReference>
<keyword evidence="4" id="KW-0479">Metal-binding</keyword>
<keyword evidence="2" id="KW-0410">Iron transport</keyword>
<keyword evidence="3" id="KW-0732">Signal</keyword>
<dbReference type="STRING" id="1188229.GlitD10_1844"/>
<dbReference type="KEGG" id="glt:GlitD10_1844"/>
<evidence type="ECO:0000256" key="2">
    <source>
        <dbReference type="ARBA" id="ARBA00022496"/>
    </source>
</evidence>
<dbReference type="PIRSF" id="PIRSF002825">
    <property type="entry name" value="CfbpA"/>
    <property type="match status" value="1"/>
</dbReference>
<dbReference type="PANTHER" id="PTHR30006:SF15">
    <property type="entry name" value="IRON-UTILIZATION PERIPLASMIC PROTEIN"/>
    <property type="match status" value="1"/>
</dbReference>
<dbReference type="Proteomes" id="UP000180235">
    <property type="component" value="Chromosome"/>
</dbReference>
<keyword evidence="4" id="KW-0408">Iron</keyword>
<dbReference type="GO" id="GO:0046872">
    <property type="term" value="F:metal ion binding"/>
    <property type="evidence" value="ECO:0007669"/>
    <property type="project" value="UniProtKB-KW"/>
</dbReference>
<dbReference type="PANTHER" id="PTHR30006">
    <property type="entry name" value="THIAMINE-BINDING PERIPLASMIC PROTEIN-RELATED"/>
    <property type="match status" value="1"/>
</dbReference>
<keyword evidence="6" id="KW-1185">Reference proteome</keyword>
<proteinExistence type="inferred from homology"/>
<feature type="binding site" evidence="4">
    <location>
        <position position="233"/>
    </location>
    <ligand>
        <name>Fe cation</name>
        <dbReference type="ChEBI" id="CHEBI:24875"/>
    </ligand>
</feature>
<evidence type="ECO:0000256" key="3">
    <source>
        <dbReference type="ARBA" id="ARBA00022729"/>
    </source>
</evidence>
<dbReference type="EMBL" id="CP017675">
    <property type="protein sequence ID" value="APB34170.1"/>
    <property type="molecule type" value="Genomic_DNA"/>
</dbReference>
<name>A0A1J0AE01_9CYAN</name>
<organism evidence="5 6">
    <name type="scientific">Gloeomargarita lithophora Alchichica-D10</name>
    <dbReference type="NCBI Taxonomy" id="1188229"/>
    <lineage>
        <taxon>Bacteria</taxon>
        <taxon>Bacillati</taxon>
        <taxon>Cyanobacteriota</taxon>
        <taxon>Cyanophyceae</taxon>
        <taxon>Gloeomargaritales</taxon>
        <taxon>Gloeomargaritaceae</taxon>
        <taxon>Gloeomargarita</taxon>
    </lineage>
</organism>
<dbReference type="RefSeq" id="WP_071454652.1">
    <property type="nucleotide sequence ID" value="NZ_CP017675.1"/>
</dbReference>
<gene>
    <name evidence="5" type="primary">fbpA</name>
    <name evidence="5" type="ORF">GlitD10_1844</name>
</gene>
<keyword evidence="2" id="KW-0813">Transport</keyword>
<evidence type="ECO:0000256" key="1">
    <source>
        <dbReference type="ARBA" id="ARBA00008520"/>
    </source>
</evidence>
<dbReference type="GO" id="GO:0006826">
    <property type="term" value="P:iron ion transport"/>
    <property type="evidence" value="ECO:0007669"/>
    <property type="project" value="UniProtKB-KW"/>
</dbReference>
<reference evidence="5 6" key="1">
    <citation type="submission" date="2016-10" db="EMBL/GenBank/DDBJ databases">
        <title>Description of Gloeomargarita lithophora gen. nov., sp. nov., a thylakoid-bearing basal-branching cyanobacterium with intracellular carbonates, and proposal for Gloeomargaritales ord. nov.</title>
        <authorList>
            <person name="Moreira D."/>
            <person name="Tavera R."/>
            <person name="Benzerara K."/>
            <person name="Skouri-Panet F."/>
            <person name="Couradeau E."/>
            <person name="Gerard E."/>
            <person name="Loussert C."/>
            <person name="Novelo E."/>
            <person name="Zivanovic Y."/>
            <person name="Lopez-Garcia P."/>
        </authorList>
    </citation>
    <scope>NUCLEOTIDE SEQUENCE [LARGE SCALE GENOMIC DNA]</scope>
    <source>
        <strain evidence="5 6">D10</strain>
    </source>
</reference>
<keyword evidence="2" id="KW-0406">Ion transport</keyword>
<sequence length="351" mass="38375">MSNLSRRSLLLGGTSLVSVVTVGRFTAYKPVFAQTGVVNVYSSRHYDSDKVLFQKFTQSTGIRVNVLEANDDQLIERIKSEGSNAPADILFTVDAGRLWRAQEAGIFQPVNSPILTQSIPSSVREPGNHWFGFTRRARVIMYNKDRVKPNEISTYEELADGKWRGQVLVRTSRNVYNQSLVGAFIRHIGEGRTERWAQGLAQNLARPPKGGDTDQIRAAAAGAGSLAISNTYYLIRLLKSPKPEDKAAGQKIGIIFPNQNSWGTHVNISGAGLIKTAPNARNGQRFLEFLATREAQETLALGNNEYPVVAGVAIDPILAGFGTFKSDTINASVFGRNNALALKITDRAGWA</sequence>
<comment type="similarity">
    <text evidence="1">Belongs to the bacterial solute-binding protein 1 family.</text>
</comment>
<dbReference type="CDD" id="cd13542">
    <property type="entry name" value="PBP2_FutA1_ilke"/>
    <property type="match status" value="1"/>
</dbReference>
<evidence type="ECO:0000256" key="4">
    <source>
        <dbReference type="PIRSR" id="PIRSR002825-1"/>
    </source>
</evidence>
<evidence type="ECO:0000313" key="6">
    <source>
        <dbReference type="Proteomes" id="UP000180235"/>
    </source>
</evidence>
<dbReference type="Gene3D" id="3.40.190.10">
    <property type="entry name" value="Periplasmic binding protein-like II"/>
    <property type="match status" value="2"/>
</dbReference>
<protein>
    <submittedName>
        <fullName evidence="5">Extracellular solute-binding protein family 1</fullName>
    </submittedName>
</protein>
<feature type="binding site" evidence="4">
    <location>
        <position position="232"/>
    </location>
    <ligand>
        <name>Fe cation</name>
        <dbReference type="ChEBI" id="CHEBI:24875"/>
    </ligand>
</feature>
<dbReference type="AlphaFoldDB" id="A0A1J0AE01"/>